<dbReference type="Proteomes" id="UP000199488">
    <property type="component" value="Unassembled WGS sequence"/>
</dbReference>
<proteinExistence type="inferred from homology"/>
<dbReference type="Gene3D" id="3.40.50.720">
    <property type="entry name" value="NAD(P)-binding Rossmann-like Domain"/>
    <property type="match status" value="2"/>
</dbReference>
<feature type="binding site" evidence="10">
    <location>
        <position position="329"/>
    </location>
    <ligand>
        <name>NAD(+)</name>
        <dbReference type="ChEBI" id="CHEBI:57540"/>
    </ligand>
</feature>
<dbReference type="GO" id="GO:0051287">
    <property type="term" value="F:NAD binding"/>
    <property type="evidence" value="ECO:0007669"/>
    <property type="project" value="InterPro"/>
</dbReference>
<name>A0A1H2UB13_9BACI</name>
<evidence type="ECO:0000256" key="2">
    <source>
        <dbReference type="ARBA" id="ARBA00006601"/>
    </source>
</evidence>
<comment type="pathway">
    <text evidence="1">Nucleotide-sugar biosynthesis; UDP-alpha-D-glucuronate biosynthesis; UDP-alpha-D-glucuronate from UDP-alpha-D-glucose: step 1/1.</text>
</comment>
<dbReference type="PIRSF" id="PIRSF000124">
    <property type="entry name" value="UDPglc_GDPman_dh"/>
    <property type="match status" value="1"/>
</dbReference>
<dbReference type="Gene3D" id="1.20.5.100">
    <property type="entry name" value="Cytochrome c1, transmembrane anchor, C-terminal"/>
    <property type="match status" value="1"/>
</dbReference>
<dbReference type="UniPathway" id="UPA00038">
    <property type="reaction ID" value="UER00491"/>
</dbReference>
<feature type="domain" description="UDP-glucose/GDP-mannose dehydrogenase C-terminal" evidence="11">
    <location>
        <begin position="315"/>
        <end position="417"/>
    </location>
</feature>
<dbReference type="Pfam" id="PF00984">
    <property type="entry name" value="UDPG_MGDP_dh"/>
    <property type="match status" value="1"/>
</dbReference>
<dbReference type="SUPFAM" id="SSF51735">
    <property type="entry name" value="NAD(P)-binding Rossmann-fold domains"/>
    <property type="match status" value="1"/>
</dbReference>
<feature type="binding site" evidence="9">
    <location>
        <begin position="153"/>
        <end position="156"/>
    </location>
    <ligand>
        <name>substrate</name>
    </ligand>
</feature>
<dbReference type="PANTHER" id="PTHR43750">
    <property type="entry name" value="UDP-GLUCOSE 6-DEHYDROGENASE TUAD"/>
    <property type="match status" value="1"/>
</dbReference>
<sequence>MKLTVVGTGYVGLVSGTSFAELGNDVICVDKIPEKVDRLNNGEIPIYEPGLKELVDSNRAAGRLQFTTELQPAVQASDVVVIAVGTPESETGAANMSYVYGVADEIGEAVNDDKFRVVVNKSTVPVGTADRVRSLIADKNPDAQVEVCSVPEFLREGSAVKDTFNPDRVIIGTNSDKAAGILTELHQPLTDNIVVTDPRSSEMIKYASNAFLATKISFVNEVANICDYYGADINAVTRGMGMDNRIGPKFLNAGIGYGGSCFPKDVKAIKHLAEVKGYYPQLLQAVNDVNEKQSLRMVDHLNVIFNEDIRNITVALLGLAFKPNTDDMREAPSLKIIRSLQEYGVKVRAFDPVAEDNAKQLLEGDIYFAENALDACEGADAAMLVTEWDECLQVTPEKLKSIMNKPVMIDGRNAFEAKEFKEAGFIYHGIGRK</sequence>
<evidence type="ECO:0000256" key="3">
    <source>
        <dbReference type="ARBA" id="ARBA00012954"/>
    </source>
</evidence>
<feature type="binding site" evidence="10">
    <location>
        <position position="35"/>
    </location>
    <ligand>
        <name>NAD(+)</name>
        <dbReference type="ChEBI" id="CHEBI:57540"/>
    </ligand>
</feature>
<dbReference type="Pfam" id="PF03721">
    <property type="entry name" value="UDPG_MGDP_dh_N"/>
    <property type="match status" value="1"/>
</dbReference>
<dbReference type="InterPro" id="IPR014027">
    <property type="entry name" value="UDP-Glc/GDP-Man_DH_C"/>
</dbReference>
<feature type="binding site" evidence="9">
    <location>
        <position position="205"/>
    </location>
    <ligand>
        <name>substrate</name>
    </ligand>
</feature>
<protein>
    <recommendedName>
        <fullName evidence="3 7">UDP-glucose 6-dehydrogenase</fullName>
        <ecNumber evidence="3 7">1.1.1.22</ecNumber>
    </recommendedName>
</protein>
<feature type="binding site" evidence="10">
    <location>
        <position position="30"/>
    </location>
    <ligand>
        <name>NAD(+)</name>
        <dbReference type="ChEBI" id="CHEBI:57540"/>
    </ligand>
</feature>
<dbReference type="GO" id="GO:0000271">
    <property type="term" value="P:polysaccharide biosynthetic process"/>
    <property type="evidence" value="ECO:0007669"/>
    <property type="project" value="InterPro"/>
</dbReference>
<evidence type="ECO:0000256" key="4">
    <source>
        <dbReference type="ARBA" id="ARBA00023002"/>
    </source>
</evidence>
<dbReference type="InterPro" id="IPR001732">
    <property type="entry name" value="UDP-Glc/GDP-Man_DH_N"/>
</dbReference>
<dbReference type="InterPro" id="IPR036220">
    <property type="entry name" value="UDP-Glc/GDP-Man_DH_C_sf"/>
</dbReference>
<evidence type="ECO:0000313" key="12">
    <source>
        <dbReference type="EMBL" id="SDW53361.1"/>
    </source>
</evidence>
<dbReference type="PANTHER" id="PTHR43750:SF3">
    <property type="entry name" value="UDP-GLUCOSE 6-DEHYDROGENASE TUAD"/>
    <property type="match status" value="1"/>
</dbReference>
<keyword evidence="13" id="KW-1185">Reference proteome</keyword>
<feature type="binding site" evidence="10">
    <location>
        <position position="123"/>
    </location>
    <ligand>
        <name>NAD(+)</name>
        <dbReference type="ChEBI" id="CHEBI:57540"/>
    </ligand>
</feature>
<evidence type="ECO:0000256" key="1">
    <source>
        <dbReference type="ARBA" id="ARBA00004701"/>
    </source>
</evidence>
<evidence type="ECO:0000256" key="5">
    <source>
        <dbReference type="ARBA" id="ARBA00023027"/>
    </source>
</evidence>
<gene>
    <name evidence="12" type="ORF">SAMN05421781_1646</name>
</gene>
<feature type="binding site" evidence="10">
    <location>
        <position position="86"/>
    </location>
    <ligand>
        <name>NAD(+)</name>
        <dbReference type="ChEBI" id="CHEBI:57540"/>
    </ligand>
</feature>
<dbReference type="EC" id="1.1.1.22" evidence="3 7"/>
<dbReference type="PIRSF" id="PIRSF500134">
    <property type="entry name" value="UDPglc_DH_bac"/>
    <property type="match status" value="1"/>
</dbReference>
<comment type="similarity">
    <text evidence="2 7">Belongs to the UDP-glucose/GDP-mannose dehydrogenase family.</text>
</comment>
<feature type="binding site" evidence="10">
    <location>
        <position position="264"/>
    </location>
    <ligand>
        <name>NAD(+)</name>
        <dbReference type="ChEBI" id="CHEBI:57540"/>
    </ligand>
</feature>
<accession>A0A1H2UB13</accession>
<reference evidence="12 13" key="1">
    <citation type="submission" date="2016-10" db="EMBL/GenBank/DDBJ databases">
        <authorList>
            <person name="de Groot N.N."/>
        </authorList>
    </citation>
    <scope>NUCLEOTIDE SEQUENCE [LARGE SCALE GENOMIC DNA]</scope>
    <source>
        <strain evidence="12 13">DSM 23126</strain>
    </source>
</reference>
<dbReference type="Pfam" id="PF03720">
    <property type="entry name" value="UDPG_MGDP_dh_C"/>
    <property type="match status" value="1"/>
</dbReference>
<dbReference type="GO" id="GO:0003979">
    <property type="term" value="F:UDP-glucose 6-dehydrogenase activity"/>
    <property type="evidence" value="ECO:0007669"/>
    <property type="project" value="UniProtKB-EC"/>
</dbReference>
<feature type="binding site" evidence="9">
    <location>
        <position position="258"/>
    </location>
    <ligand>
        <name>substrate</name>
    </ligand>
</feature>
<keyword evidence="5 7" id="KW-0520">NAD</keyword>
<dbReference type="InterPro" id="IPR014026">
    <property type="entry name" value="UDP-Glc/GDP-Man_DH_dimer"/>
</dbReference>
<dbReference type="GO" id="GO:0006065">
    <property type="term" value="P:UDP-glucuronate biosynthetic process"/>
    <property type="evidence" value="ECO:0007669"/>
    <property type="project" value="UniProtKB-UniPathway"/>
</dbReference>
<keyword evidence="4 7" id="KW-0560">Oxidoreductase</keyword>
<feature type="binding site" evidence="9">
    <location>
        <position position="322"/>
    </location>
    <ligand>
        <name>substrate</name>
    </ligand>
</feature>
<dbReference type="OrthoDB" id="9803238at2"/>
<dbReference type="EMBL" id="FNNC01000003">
    <property type="protein sequence ID" value="SDW53361.1"/>
    <property type="molecule type" value="Genomic_DNA"/>
</dbReference>
<feature type="binding site" evidence="9">
    <location>
        <begin position="250"/>
        <end position="254"/>
    </location>
    <ligand>
        <name>substrate</name>
    </ligand>
</feature>
<dbReference type="SMART" id="SM00984">
    <property type="entry name" value="UDPG_MGDP_dh_C"/>
    <property type="match status" value="1"/>
</dbReference>
<evidence type="ECO:0000256" key="6">
    <source>
        <dbReference type="ARBA" id="ARBA00047473"/>
    </source>
</evidence>
<dbReference type="InterPro" id="IPR036291">
    <property type="entry name" value="NAD(P)-bd_dom_sf"/>
</dbReference>
<organism evidence="12 13">
    <name type="scientific">Marinococcus luteus</name>
    <dbReference type="NCBI Taxonomy" id="1122204"/>
    <lineage>
        <taxon>Bacteria</taxon>
        <taxon>Bacillati</taxon>
        <taxon>Bacillota</taxon>
        <taxon>Bacilli</taxon>
        <taxon>Bacillales</taxon>
        <taxon>Bacillaceae</taxon>
        <taxon>Marinococcus</taxon>
    </lineage>
</organism>
<dbReference type="InterPro" id="IPR008927">
    <property type="entry name" value="6-PGluconate_DH-like_C_sf"/>
</dbReference>
<dbReference type="SUPFAM" id="SSF48179">
    <property type="entry name" value="6-phosphogluconate dehydrogenase C-terminal domain-like"/>
    <property type="match status" value="1"/>
</dbReference>
<dbReference type="RefSeq" id="WP_091613599.1">
    <property type="nucleotide sequence ID" value="NZ_FNNC01000003.1"/>
</dbReference>
<feature type="active site" description="Nucleophile" evidence="8">
    <location>
        <position position="261"/>
    </location>
</feature>
<evidence type="ECO:0000256" key="9">
    <source>
        <dbReference type="PIRSR" id="PIRSR500134-2"/>
    </source>
</evidence>
<dbReference type="SUPFAM" id="SSF52413">
    <property type="entry name" value="UDP-glucose/GDP-mannose dehydrogenase C-terminal domain"/>
    <property type="match status" value="1"/>
</dbReference>
<dbReference type="STRING" id="1122204.SAMN05421781_1646"/>
<evidence type="ECO:0000256" key="10">
    <source>
        <dbReference type="PIRSR" id="PIRSR500134-3"/>
    </source>
</evidence>
<dbReference type="InterPro" id="IPR017476">
    <property type="entry name" value="UDP-Glc/GDP-Man"/>
</dbReference>
<dbReference type="NCBIfam" id="TIGR03026">
    <property type="entry name" value="NDP-sugDHase"/>
    <property type="match status" value="1"/>
</dbReference>
<evidence type="ECO:0000313" key="13">
    <source>
        <dbReference type="Proteomes" id="UP000199488"/>
    </source>
</evidence>
<dbReference type="InterPro" id="IPR028357">
    <property type="entry name" value="UDPglc_DH_bac"/>
</dbReference>
<evidence type="ECO:0000256" key="8">
    <source>
        <dbReference type="PIRSR" id="PIRSR500134-1"/>
    </source>
</evidence>
<dbReference type="AlphaFoldDB" id="A0A1H2UB13"/>
<evidence type="ECO:0000256" key="7">
    <source>
        <dbReference type="PIRNR" id="PIRNR000124"/>
    </source>
</evidence>
<feature type="binding site" evidence="10">
    <location>
        <position position="156"/>
    </location>
    <ligand>
        <name>NAD(+)</name>
        <dbReference type="ChEBI" id="CHEBI:57540"/>
    </ligand>
</feature>
<comment type="catalytic activity">
    <reaction evidence="6 7">
        <text>UDP-alpha-D-glucose + 2 NAD(+) + H2O = UDP-alpha-D-glucuronate + 2 NADH + 3 H(+)</text>
        <dbReference type="Rhea" id="RHEA:23596"/>
        <dbReference type="ChEBI" id="CHEBI:15377"/>
        <dbReference type="ChEBI" id="CHEBI:15378"/>
        <dbReference type="ChEBI" id="CHEBI:57540"/>
        <dbReference type="ChEBI" id="CHEBI:57945"/>
        <dbReference type="ChEBI" id="CHEBI:58052"/>
        <dbReference type="ChEBI" id="CHEBI:58885"/>
        <dbReference type="EC" id="1.1.1.22"/>
    </reaction>
</comment>
<evidence type="ECO:0000259" key="11">
    <source>
        <dbReference type="SMART" id="SM00984"/>
    </source>
</evidence>